<evidence type="ECO:0000256" key="1">
    <source>
        <dbReference type="ARBA" id="ARBA00038283"/>
    </source>
</evidence>
<dbReference type="InterPro" id="IPR036388">
    <property type="entry name" value="WH-like_DNA-bd_sf"/>
</dbReference>
<dbReference type="Pfam" id="PF01051">
    <property type="entry name" value="Rep3_N"/>
    <property type="match status" value="1"/>
</dbReference>
<evidence type="ECO:0000259" key="2">
    <source>
        <dbReference type="Pfam" id="PF01051"/>
    </source>
</evidence>
<sequence>MNKNLVVKDNALINASYNLELVEQRLILLAVVEARRTNQEIKSDDFLTICAENYINEFGVHRNVAYQALKDACSHLFERRFTYQKLTPKVIRRRLRAVGFKASPMWKTRRLLG</sequence>
<reference evidence="3 4" key="1">
    <citation type="submission" date="2018-06" db="EMBL/GenBank/DDBJ databases">
        <authorList>
            <consortium name="Pathogen Informatics"/>
            <person name="Doyle S."/>
        </authorList>
    </citation>
    <scope>NUCLEOTIDE SEQUENCE [LARGE SCALE GENOMIC DNA]</scope>
    <source>
        <strain evidence="3 4">NCTC7911</strain>
    </source>
</reference>
<dbReference type="RefSeq" id="WP_267284264.1">
    <property type="nucleotide sequence ID" value="NZ_UGQC01000004.1"/>
</dbReference>
<dbReference type="EMBL" id="UGQC01000004">
    <property type="protein sequence ID" value="STZ74902.1"/>
    <property type="molecule type" value="Genomic_DNA"/>
</dbReference>
<dbReference type="Proteomes" id="UP000254107">
    <property type="component" value="Unassembled WGS sequence"/>
</dbReference>
<dbReference type="GO" id="GO:0003887">
    <property type="term" value="F:DNA-directed DNA polymerase activity"/>
    <property type="evidence" value="ECO:0007669"/>
    <property type="project" value="InterPro"/>
</dbReference>
<accession>A0A378UEU5</accession>
<feature type="domain" description="Initiator Rep protein WH1" evidence="2">
    <location>
        <begin position="6"/>
        <end position="85"/>
    </location>
</feature>
<organism evidence="3 4">
    <name type="scientific">Moraxella lacunata</name>
    <dbReference type="NCBI Taxonomy" id="477"/>
    <lineage>
        <taxon>Bacteria</taxon>
        <taxon>Pseudomonadati</taxon>
        <taxon>Pseudomonadota</taxon>
        <taxon>Gammaproteobacteria</taxon>
        <taxon>Moraxellales</taxon>
        <taxon>Moraxellaceae</taxon>
        <taxon>Moraxella</taxon>
    </lineage>
</organism>
<proteinExistence type="inferred from homology"/>
<name>A0A378UEU5_MORLA</name>
<comment type="similarity">
    <text evidence="1">Belongs to the initiator RepB protein family.</text>
</comment>
<gene>
    <name evidence="3" type="ORF">NCTC7911_03083</name>
</gene>
<protein>
    <submittedName>
        <fullName evidence="3">Protein involved in initiation of plasmid replication</fullName>
    </submittedName>
</protein>
<evidence type="ECO:0000313" key="4">
    <source>
        <dbReference type="Proteomes" id="UP000254107"/>
    </source>
</evidence>
<dbReference type="AlphaFoldDB" id="A0A378UEU5"/>
<dbReference type="SUPFAM" id="SSF46785">
    <property type="entry name" value="Winged helix' DNA-binding domain"/>
    <property type="match status" value="1"/>
</dbReference>
<dbReference type="InterPro" id="IPR000525">
    <property type="entry name" value="Initiator_Rep_WH1"/>
</dbReference>
<evidence type="ECO:0000313" key="3">
    <source>
        <dbReference type="EMBL" id="STZ74902.1"/>
    </source>
</evidence>
<dbReference type="InterPro" id="IPR036390">
    <property type="entry name" value="WH_DNA-bd_sf"/>
</dbReference>
<dbReference type="GeneID" id="302271810"/>
<dbReference type="Gene3D" id="1.10.10.10">
    <property type="entry name" value="Winged helix-like DNA-binding domain superfamily/Winged helix DNA-binding domain"/>
    <property type="match status" value="1"/>
</dbReference>
<keyword evidence="4" id="KW-1185">Reference proteome</keyword>
<dbReference type="GO" id="GO:0006270">
    <property type="term" value="P:DNA replication initiation"/>
    <property type="evidence" value="ECO:0007669"/>
    <property type="project" value="InterPro"/>
</dbReference>